<comment type="subcellular location">
    <subcellularLocation>
        <location evidence="1">Membrane</location>
        <topology evidence="1">Single-pass type I membrane protein</topology>
    </subcellularLocation>
</comment>
<dbReference type="GO" id="GO:0007166">
    <property type="term" value="P:cell surface receptor signaling pathway"/>
    <property type="evidence" value="ECO:0007669"/>
    <property type="project" value="InterPro"/>
</dbReference>
<dbReference type="FunFam" id="1.10.510.10:FF:000084">
    <property type="entry name" value="Wall-associated receptor kinase 2"/>
    <property type="match status" value="1"/>
</dbReference>
<keyword evidence="4" id="KW-0597">Phosphoprotein</keyword>
<evidence type="ECO:0000256" key="8">
    <source>
        <dbReference type="ARBA" id="ARBA00022737"/>
    </source>
</evidence>
<dbReference type="PROSITE" id="PS01187">
    <property type="entry name" value="EGF_CA"/>
    <property type="match status" value="1"/>
</dbReference>
<dbReference type="Pfam" id="PF00069">
    <property type="entry name" value="Pkinase"/>
    <property type="match status" value="1"/>
</dbReference>
<dbReference type="SUPFAM" id="SSF57184">
    <property type="entry name" value="Growth factor receptor domain"/>
    <property type="match status" value="1"/>
</dbReference>
<evidence type="ECO:0000256" key="9">
    <source>
        <dbReference type="ARBA" id="ARBA00022741"/>
    </source>
</evidence>
<name>A0A6P6AM21_DURZI</name>
<dbReference type="RefSeq" id="XP_022765902.1">
    <property type="nucleotide sequence ID" value="XM_022910167.1"/>
</dbReference>
<keyword evidence="9" id="KW-0547">Nucleotide-binding</keyword>
<evidence type="ECO:0000256" key="12">
    <source>
        <dbReference type="ARBA" id="ARBA00022989"/>
    </source>
</evidence>
<keyword evidence="2" id="KW-0723">Serine/threonine-protein kinase</keyword>
<protein>
    <submittedName>
        <fullName evidence="26">Wall-associated receptor kinase 2-like</fullName>
    </submittedName>
</protein>
<evidence type="ECO:0000256" key="1">
    <source>
        <dbReference type="ARBA" id="ARBA00004479"/>
    </source>
</evidence>
<dbReference type="FunFam" id="2.10.25.10:FF:000038">
    <property type="entry name" value="Fibrillin 2"/>
    <property type="match status" value="1"/>
</dbReference>
<evidence type="ECO:0000256" key="16">
    <source>
        <dbReference type="ARBA" id="ARBA00047558"/>
    </source>
</evidence>
<dbReference type="SMART" id="SM00220">
    <property type="entry name" value="S_TKc"/>
    <property type="match status" value="1"/>
</dbReference>
<dbReference type="InterPro" id="IPR001881">
    <property type="entry name" value="EGF-like_Ca-bd_dom"/>
</dbReference>
<keyword evidence="6 21" id="KW-0812">Transmembrane</keyword>
<evidence type="ECO:0000256" key="14">
    <source>
        <dbReference type="ARBA" id="ARBA00023157"/>
    </source>
</evidence>
<dbReference type="KEGG" id="dzi:111310755"/>
<dbReference type="SMART" id="SM00179">
    <property type="entry name" value="EGF_CA"/>
    <property type="match status" value="1"/>
</dbReference>
<dbReference type="GO" id="GO:0030247">
    <property type="term" value="F:polysaccharide binding"/>
    <property type="evidence" value="ECO:0007669"/>
    <property type="project" value="InterPro"/>
</dbReference>
<keyword evidence="11" id="KW-0067">ATP-binding</keyword>
<evidence type="ECO:0000256" key="22">
    <source>
        <dbReference type="SAM" id="SignalP"/>
    </source>
</evidence>
<dbReference type="FunFam" id="2.10.25.10:FF:000628">
    <property type="entry name" value="Wall-associated receptor kinase 2"/>
    <property type="match status" value="1"/>
</dbReference>
<evidence type="ECO:0000313" key="25">
    <source>
        <dbReference type="Proteomes" id="UP000515121"/>
    </source>
</evidence>
<keyword evidence="25" id="KW-1185">Reference proteome</keyword>
<dbReference type="Proteomes" id="UP000515121">
    <property type="component" value="Unplaced"/>
</dbReference>
<accession>A0A6P6AM21</accession>
<dbReference type="GO" id="GO:0005886">
    <property type="term" value="C:plasma membrane"/>
    <property type="evidence" value="ECO:0007669"/>
    <property type="project" value="TreeGrafter"/>
</dbReference>
<dbReference type="Gene3D" id="1.10.510.10">
    <property type="entry name" value="Transferase(Phosphotransferase) domain 1"/>
    <property type="match status" value="1"/>
</dbReference>
<keyword evidence="15" id="KW-0325">Glycoprotein</keyword>
<dbReference type="SMART" id="SM00181">
    <property type="entry name" value="EGF"/>
    <property type="match status" value="2"/>
</dbReference>
<dbReference type="InterPro" id="IPR000742">
    <property type="entry name" value="EGF"/>
</dbReference>
<comment type="catalytic activity">
    <reaction evidence="16">
        <text>L-seryl-[protein] + ATP = O-phospho-L-seryl-[protein] + ADP + H(+)</text>
        <dbReference type="Rhea" id="RHEA:17989"/>
        <dbReference type="Rhea" id="RHEA-COMP:9863"/>
        <dbReference type="Rhea" id="RHEA-COMP:11604"/>
        <dbReference type="ChEBI" id="CHEBI:15378"/>
        <dbReference type="ChEBI" id="CHEBI:29999"/>
        <dbReference type="ChEBI" id="CHEBI:30616"/>
        <dbReference type="ChEBI" id="CHEBI:83421"/>
        <dbReference type="ChEBI" id="CHEBI:456216"/>
    </reaction>
</comment>
<organism evidence="25 26">
    <name type="scientific">Durio zibethinus</name>
    <name type="common">Durian</name>
    <dbReference type="NCBI Taxonomy" id="66656"/>
    <lineage>
        <taxon>Eukaryota</taxon>
        <taxon>Viridiplantae</taxon>
        <taxon>Streptophyta</taxon>
        <taxon>Embryophyta</taxon>
        <taxon>Tracheophyta</taxon>
        <taxon>Spermatophyta</taxon>
        <taxon>Magnoliopsida</taxon>
        <taxon>eudicotyledons</taxon>
        <taxon>Gunneridae</taxon>
        <taxon>Pentapetalae</taxon>
        <taxon>rosids</taxon>
        <taxon>malvids</taxon>
        <taxon>Malvales</taxon>
        <taxon>Malvaceae</taxon>
        <taxon>Helicteroideae</taxon>
        <taxon>Durio</taxon>
    </lineage>
</organism>
<dbReference type="SUPFAM" id="SSF57196">
    <property type="entry name" value="EGF/Laminin"/>
    <property type="match status" value="1"/>
</dbReference>
<evidence type="ECO:0000256" key="5">
    <source>
        <dbReference type="ARBA" id="ARBA00022679"/>
    </source>
</evidence>
<dbReference type="SUPFAM" id="SSF56112">
    <property type="entry name" value="Protein kinase-like (PK-like)"/>
    <property type="match status" value="1"/>
</dbReference>
<dbReference type="InterPro" id="IPR009030">
    <property type="entry name" value="Growth_fac_rcpt_cys_sf"/>
</dbReference>
<evidence type="ECO:0000256" key="2">
    <source>
        <dbReference type="ARBA" id="ARBA00022527"/>
    </source>
</evidence>
<keyword evidence="5" id="KW-0808">Transferase</keyword>
<evidence type="ECO:0000256" key="4">
    <source>
        <dbReference type="ARBA" id="ARBA00022553"/>
    </source>
</evidence>
<keyword evidence="8" id="KW-0677">Repeat</keyword>
<keyword evidence="12 21" id="KW-1133">Transmembrane helix</keyword>
<dbReference type="Gene3D" id="3.30.200.20">
    <property type="entry name" value="Phosphorylase Kinase, domain 1"/>
    <property type="match status" value="1"/>
</dbReference>
<reference evidence="26" key="1">
    <citation type="submission" date="2025-08" db="UniProtKB">
        <authorList>
            <consortium name="RefSeq"/>
        </authorList>
    </citation>
    <scope>IDENTIFICATION</scope>
    <source>
        <tissue evidence="26">Fruit stalk</tissue>
    </source>
</reference>
<dbReference type="InterPro" id="IPR000719">
    <property type="entry name" value="Prot_kinase_dom"/>
</dbReference>
<dbReference type="PANTHER" id="PTHR27005:SF481">
    <property type="entry name" value="WALL-ASSOCIATED RECEPTOR KINASE-LIKE 16"/>
    <property type="match status" value="1"/>
</dbReference>
<sequence>MGLLGIFKELVLSAVKLTIIATSVAAQAKPDCQSKCGNINIPYPFGTGSPGCNISRSFFIHCNTTFNPPKAFLTTSNIEVLNISLDGYLRIVDSIGYDCYNSSGRSSYFDTWITLSKFLISHAKNKFTAIGCDTYAYFQVKLTIVATSVAAQAKPGCHNNCGNISIPYPFGTGSPGCNISSSFFIRCDTTFNPPKAFLTTSNIEVLNISLDGYLRIVASIGYDCYNSSGRSSYFDMWITLSKFPISHTRNKFTAIGCDTYAYVQGSLGHNYSTGCLTFCNEITDVINGSCSGIGCCQTGIPKGVRSYHVTFYSSFNHSYVLGFNPCNYGFVVEDGAYSFFVSDLYTKNFTDREFPIILDWTIGNQTCTEAKMDPENYACKENSYCIDPENGPGYLCKCLDGFQGNPYLSHGCQDINECDTLKPCDGTCNNVPGSYSCSCPEGFEGDGWKNGTGCSPKVIPHRQSFPFLVVALGVSLLSSLLCSSWVYLGLRQRKLTKLKQKNFQQNGGILLREQLSKLEECSETGKIFTADELRKATNNYHETRILGKGGQGTVYKGILPDGRRVAIKKSSIGDQSQVQQFINEVIVLSQINHRNVVKLLGCCLETPVPLLVYEYARNGTLFNHLHNAALASVMSWETRLKIAIETAEALSYLHSAASPPIIHRDVKLTNILLDETYNAKVSDFGASRLVPTDKTQITTLVQGTLGYLDPEYLHTSQLTEKSDVYSFGVVLIELLTGLQALSFERPEKERNLSMYFVSAIKEGLLLEILDRRVVNEKNIEQLKEVATLARRCVRVKGEERPTMKEVASELEGLLAMEKQLWGKGDLHEEEAEPLLDDPYKNSIRYDGSTSFSMGPDSIKNQVSFEVDGAR</sequence>
<dbReference type="GO" id="GO:0004674">
    <property type="term" value="F:protein serine/threonine kinase activity"/>
    <property type="evidence" value="ECO:0007669"/>
    <property type="project" value="UniProtKB-KW"/>
</dbReference>
<evidence type="ECO:0000256" key="7">
    <source>
        <dbReference type="ARBA" id="ARBA00022729"/>
    </source>
</evidence>
<evidence type="ECO:0000259" key="23">
    <source>
        <dbReference type="PROSITE" id="PS50011"/>
    </source>
</evidence>
<comment type="caution">
    <text evidence="19">Lacks conserved residue(s) required for the propagation of feature annotation.</text>
</comment>
<gene>
    <name evidence="26" type="primary">LOC111310755</name>
</gene>
<proteinExistence type="predicted"/>
<comment type="catalytic activity">
    <reaction evidence="17">
        <text>L-threonyl-[protein] + ATP = O-phospho-L-threonyl-[protein] + ADP + H(+)</text>
        <dbReference type="Rhea" id="RHEA:46608"/>
        <dbReference type="Rhea" id="RHEA-COMP:11060"/>
        <dbReference type="Rhea" id="RHEA-COMP:11605"/>
        <dbReference type="ChEBI" id="CHEBI:15378"/>
        <dbReference type="ChEBI" id="CHEBI:30013"/>
        <dbReference type="ChEBI" id="CHEBI:30616"/>
        <dbReference type="ChEBI" id="CHEBI:61977"/>
        <dbReference type="ChEBI" id="CHEBI:456216"/>
    </reaction>
</comment>
<evidence type="ECO:0000259" key="24">
    <source>
        <dbReference type="PROSITE" id="PS50026"/>
    </source>
</evidence>
<dbReference type="Gene3D" id="2.10.25.10">
    <property type="entry name" value="Laminin"/>
    <property type="match status" value="2"/>
</dbReference>
<evidence type="ECO:0000256" key="17">
    <source>
        <dbReference type="ARBA" id="ARBA00047951"/>
    </source>
</evidence>
<dbReference type="FunFam" id="3.30.200.20:FF:000043">
    <property type="entry name" value="Wall-associated receptor kinase 2"/>
    <property type="match status" value="1"/>
</dbReference>
<dbReference type="PROSITE" id="PS50026">
    <property type="entry name" value="EGF_3"/>
    <property type="match status" value="1"/>
</dbReference>
<evidence type="ECO:0000313" key="26">
    <source>
        <dbReference type="RefSeq" id="XP_022765902.1"/>
    </source>
</evidence>
<dbReference type="PROSITE" id="PS00010">
    <property type="entry name" value="ASX_HYDROXYL"/>
    <property type="match status" value="1"/>
</dbReference>
<dbReference type="InterPro" id="IPR000152">
    <property type="entry name" value="EGF-type_Asp/Asn_hydroxyl_site"/>
</dbReference>
<dbReference type="CDD" id="cd14066">
    <property type="entry name" value="STKc_IRAK"/>
    <property type="match status" value="1"/>
</dbReference>
<keyword evidence="13 21" id="KW-0472">Membrane</keyword>
<evidence type="ECO:0000256" key="15">
    <source>
        <dbReference type="ARBA" id="ARBA00023180"/>
    </source>
</evidence>
<dbReference type="InterPro" id="IPR008271">
    <property type="entry name" value="Ser/Thr_kinase_AS"/>
</dbReference>
<dbReference type="GeneID" id="111310755"/>
<dbReference type="Pfam" id="PF13947">
    <property type="entry name" value="GUB_WAK_bind"/>
    <property type="match status" value="2"/>
</dbReference>
<dbReference type="InterPro" id="IPR049883">
    <property type="entry name" value="NOTCH1_EGF-like"/>
</dbReference>
<dbReference type="InterPro" id="IPR011009">
    <property type="entry name" value="Kinase-like_dom_sf"/>
</dbReference>
<feature type="transmembrane region" description="Helical" evidence="21">
    <location>
        <begin position="465"/>
        <end position="490"/>
    </location>
</feature>
<feature type="domain" description="Protein kinase" evidence="23">
    <location>
        <begin position="540"/>
        <end position="814"/>
    </location>
</feature>
<feature type="region of interest" description="Disordered" evidence="20">
    <location>
        <begin position="846"/>
        <end position="870"/>
    </location>
</feature>
<dbReference type="PANTHER" id="PTHR27005">
    <property type="entry name" value="WALL-ASSOCIATED RECEPTOR KINASE-LIKE 21"/>
    <property type="match status" value="1"/>
</dbReference>
<feature type="compositionally biased region" description="Polar residues" evidence="20">
    <location>
        <begin position="847"/>
        <end position="863"/>
    </location>
</feature>
<feature type="disulfide bond" evidence="19">
    <location>
        <begin position="418"/>
        <end position="428"/>
    </location>
</feature>
<dbReference type="InterPro" id="IPR045274">
    <property type="entry name" value="WAK-like"/>
</dbReference>
<evidence type="ECO:0000256" key="6">
    <source>
        <dbReference type="ARBA" id="ARBA00022692"/>
    </source>
</evidence>
<evidence type="ECO:0000256" key="10">
    <source>
        <dbReference type="ARBA" id="ARBA00022777"/>
    </source>
</evidence>
<dbReference type="PROSITE" id="PS00108">
    <property type="entry name" value="PROTEIN_KINASE_ST"/>
    <property type="match status" value="1"/>
</dbReference>
<dbReference type="GO" id="GO:0005509">
    <property type="term" value="F:calcium ion binding"/>
    <property type="evidence" value="ECO:0007669"/>
    <property type="project" value="InterPro"/>
</dbReference>
<keyword evidence="10" id="KW-0418">Kinase</keyword>
<dbReference type="Pfam" id="PF07645">
    <property type="entry name" value="EGF_CA"/>
    <property type="match status" value="1"/>
</dbReference>
<keyword evidence="7 22" id="KW-0732">Signal</keyword>
<dbReference type="OrthoDB" id="4062651at2759"/>
<evidence type="ECO:0000256" key="20">
    <source>
        <dbReference type="SAM" id="MobiDB-lite"/>
    </source>
</evidence>
<dbReference type="AlphaFoldDB" id="A0A6P6AM21"/>
<evidence type="ECO:0000256" key="13">
    <source>
        <dbReference type="ARBA" id="ARBA00023136"/>
    </source>
</evidence>
<evidence type="ECO:0000256" key="19">
    <source>
        <dbReference type="PROSITE-ProRule" id="PRU00076"/>
    </source>
</evidence>
<evidence type="ECO:0000256" key="11">
    <source>
        <dbReference type="ARBA" id="ARBA00022840"/>
    </source>
</evidence>
<dbReference type="GO" id="GO:0005524">
    <property type="term" value="F:ATP binding"/>
    <property type="evidence" value="ECO:0007669"/>
    <property type="project" value="UniProtKB-KW"/>
</dbReference>
<dbReference type="InterPro" id="IPR025287">
    <property type="entry name" value="WAK_GUB"/>
</dbReference>
<evidence type="ECO:0000256" key="18">
    <source>
        <dbReference type="ARBA" id="ARBA00058961"/>
    </source>
</evidence>
<feature type="domain" description="EGF-like" evidence="24">
    <location>
        <begin position="414"/>
        <end position="446"/>
    </location>
</feature>
<keyword evidence="3 19" id="KW-0245">EGF-like domain</keyword>
<feature type="chain" id="PRO_5027649598" evidence="22">
    <location>
        <begin position="27"/>
        <end position="870"/>
    </location>
</feature>
<evidence type="ECO:0000256" key="3">
    <source>
        <dbReference type="ARBA" id="ARBA00022536"/>
    </source>
</evidence>
<comment type="function">
    <text evidence="18">Serine/threonine-protein kinase that may function as a signaling receptor of extracellular matrix component. Binding to pectin may have significance in the control of cell expansion, morphogenesis and development.</text>
</comment>
<keyword evidence="14 19" id="KW-1015">Disulfide bond</keyword>
<evidence type="ECO:0000256" key="21">
    <source>
        <dbReference type="SAM" id="Phobius"/>
    </source>
</evidence>
<dbReference type="InterPro" id="IPR018097">
    <property type="entry name" value="EGF_Ca-bd_CS"/>
</dbReference>
<feature type="signal peptide" evidence="22">
    <location>
        <begin position="1"/>
        <end position="26"/>
    </location>
</feature>
<dbReference type="PROSITE" id="PS50011">
    <property type="entry name" value="PROTEIN_KINASE_DOM"/>
    <property type="match status" value="1"/>
</dbReference>
<dbReference type="CDD" id="cd00054">
    <property type="entry name" value="EGF_CA"/>
    <property type="match status" value="1"/>
</dbReference>